<dbReference type="RefSeq" id="WP_012464653.1">
    <property type="nucleotide sequence ID" value="NC_010794.1"/>
</dbReference>
<dbReference type="PANTHER" id="PTHR11079:SF161">
    <property type="entry name" value="CMP_DCMP-TYPE DEAMINASE DOMAIN-CONTAINING PROTEIN"/>
    <property type="match status" value="1"/>
</dbReference>
<name>B3E0E4_METI4</name>
<gene>
    <name evidence="2" type="primary">cumB</name>
    <name evidence="2" type="ordered locus">Minf_2319</name>
</gene>
<accession>B3E0E4</accession>
<organism evidence="2 3">
    <name type="scientific">Methylacidiphilum infernorum (isolate V4)</name>
    <name type="common">Methylokorus infernorum (strain V4)</name>
    <dbReference type="NCBI Taxonomy" id="481448"/>
    <lineage>
        <taxon>Bacteria</taxon>
        <taxon>Pseudomonadati</taxon>
        <taxon>Verrucomicrobiota</taxon>
        <taxon>Methylacidiphilae</taxon>
        <taxon>Methylacidiphilales</taxon>
        <taxon>Methylacidiphilaceae</taxon>
        <taxon>Methylacidiphilum (ex Ratnadevi et al. 2023)</taxon>
    </lineage>
</organism>
<dbReference type="EMBL" id="CP000975">
    <property type="protein sequence ID" value="ACD84373.1"/>
    <property type="molecule type" value="Genomic_DNA"/>
</dbReference>
<dbReference type="SUPFAM" id="SSF53927">
    <property type="entry name" value="Cytidine deaminase-like"/>
    <property type="match status" value="1"/>
</dbReference>
<feature type="domain" description="CMP/dCMP-type deaminase" evidence="1">
    <location>
        <begin position="5"/>
        <end position="116"/>
    </location>
</feature>
<protein>
    <submittedName>
        <fullName evidence="2">Cytosine/adenosine deaminase</fullName>
    </submittedName>
</protein>
<dbReference type="CDD" id="cd01285">
    <property type="entry name" value="nucleoside_deaminase"/>
    <property type="match status" value="1"/>
</dbReference>
<dbReference type="STRING" id="481448.Minf_2319"/>
<dbReference type="GO" id="GO:0006152">
    <property type="term" value="P:purine nucleoside catabolic process"/>
    <property type="evidence" value="ECO:0007669"/>
    <property type="project" value="TreeGrafter"/>
</dbReference>
<dbReference type="GO" id="GO:0047974">
    <property type="term" value="F:guanosine deaminase activity"/>
    <property type="evidence" value="ECO:0007669"/>
    <property type="project" value="TreeGrafter"/>
</dbReference>
<dbReference type="PROSITE" id="PS51747">
    <property type="entry name" value="CYT_DCMP_DEAMINASES_2"/>
    <property type="match status" value="1"/>
</dbReference>
<dbReference type="OrthoDB" id="9802676at2"/>
<evidence type="ECO:0000313" key="2">
    <source>
        <dbReference type="EMBL" id="ACD84373.1"/>
    </source>
</evidence>
<reference evidence="2 3" key="1">
    <citation type="journal article" date="2008" name="Biol. Direct">
        <title>Complete genome sequence of the extremely acidophilic methanotroph isolate V4, Methylacidiphilum infernorum, a representative of the bacterial phylum Verrucomicrobia.</title>
        <authorList>
            <person name="Hou S."/>
            <person name="Makarova K.S."/>
            <person name="Saw J.H."/>
            <person name="Senin P."/>
            <person name="Ly B.V."/>
            <person name="Zhou Z."/>
            <person name="Ren Y."/>
            <person name="Wang J."/>
            <person name="Galperin M.Y."/>
            <person name="Omelchenko M.V."/>
            <person name="Wolf Y.I."/>
            <person name="Yutin N."/>
            <person name="Koonin E.V."/>
            <person name="Stott M.B."/>
            <person name="Mountain B.W."/>
            <person name="Crowe M.A."/>
            <person name="Smirnova A.V."/>
            <person name="Dunfield P.F."/>
            <person name="Feng L."/>
            <person name="Wang L."/>
            <person name="Alam M."/>
        </authorList>
    </citation>
    <scope>NUCLEOTIDE SEQUENCE [LARGE SCALE GENOMIC DNA]</scope>
    <source>
        <strain evidence="3">Isolate V4</strain>
    </source>
</reference>
<evidence type="ECO:0000313" key="3">
    <source>
        <dbReference type="Proteomes" id="UP000009149"/>
    </source>
</evidence>
<dbReference type="InterPro" id="IPR016193">
    <property type="entry name" value="Cytidine_deaminase-like"/>
</dbReference>
<dbReference type="PANTHER" id="PTHR11079">
    <property type="entry name" value="CYTOSINE DEAMINASE FAMILY MEMBER"/>
    <property type="match status" value="1"/>
</dbReference>
<dbReference type="eggNOG" id="COG0590">
    <property type="taxonomic scope" value="Bacteria"/>
</dbReference>
<proteinExistence type="predicted"/>
<evidence type="ECO:0000259" key="1">
    <source>
        <dbReference type="PROSITE" id="PS51747"/>
    </source>
</evidence>
<dbReference type="AlphaFoldDB" id="B3E0E4"/>
<dbReference type="KEGG" id="min:Minf_2319"/>
<dbReference type="HOGENOM" id="CLU_025810_5_2_0"/>
<dbReference type="Gene3D" id="3.40.140.10">
    <property type="entry name" value="Cytidine Deaminase, domain 2"/>
    <property type="match status" value="1"/>
</dbReference>
<dbReference type="Proteomes" id="UP000009149">
    <property type="component" value="Chromosome"/>
</dbReference>
<sequence length="159" mass="18205">MKRSMDLRFLERTACLARDNVLSNRGDPFGPVVVLEDQIVGQGANRVTVLCDPTAHAEIEAMRQAAIKLGRFDLRGCLLYMNINPYPMCLTAAYWARIKRIVCGGPNTLTEKAGFKGTYLWNEIRHPLEVRSLKVEQIDLAVCREPLLFWKRLQRKIPY</sequence>
<dbReference type="InterPro" id="IPR002125">
    <property type="entry name" value="CMP_dCMP_dom"/>
</dbReference>
<dbReference type="Pfam" id="PF00383">
    <property type="entry name" value="dCMP_cyt_deam_1"/>
    <property type="match status" value="1"/>
</dbReference>